<gene>
    <name evidence="4" type="primary">Bx42</name>
    <name evidence="4" type="ORF">CM83_9920</name>
    <name evidence="5" type="ORF">g.96485</name>
</gene>
<feature type="compositionally biased region" description="Low complexity" evidence="2">
    <location>
        <begin position="99"/>
        <end position="108"/>
    </location>
</feature>
<evidence type="ECO:0000256" key="1">
    <source>
        <dbReference type="ARBA" id="ARBA00010197"/>
    </source>
</evidence>
<organism evidence="4">
    <name type="scientific">Lygus hesperus</name>
    <name type="common">Western plant bug</name>
    <dbReference type="NCBI Taxonomy" id="30085"/>
    <lineage>
        <taxon>Eukaryota</taxon>
        <taxon>Metazoa</taxon>
        <taxon>Ecdysozoa</taxon>
        <taxon>Arthropoda</taxon>
        <taxon>Hexapoda</taxon>
        <taxon>Insecta</taxon>
        <taxon>Pterygota</taxon>
        <taxon>Neoptera</taxon>
        <taxon>Paraneoptera</taxon>
        <taxon>Hemiptera</taxon>
        <taxon>Heteroptera</taxon>
        <taxon>Panheteroptera</taxon>
        <taxon>Cimicomorpha</taxon>
        <taxon>Miridae</taxon>
        <taxon>Mirini</taxon>
        <taxon>Lygus</taxon>
    </lineage>
</organism>
<evidence type="ECO:0000256" key="2">
    <source>
        <dbReference type="SAM" id="MobiDB-lite"/>
    </source>
</evidence>
<dbReference type="InterPro" id="IPR017862">
    <property type="entry name" value="SKI-int_prot_SKIP"/>
</dbReference>
<sequence length="189" mass="20942">MDGHMQMDYKPPENFLHVAEALALAEQVGRAEIEARNRIRKSIEEKRQAEQEQKLREQALAARASLNAIRKSSQYAAVDDVNAGGTGGVKLERSGGDGTTFDTGGTADTVDSADTLEAQEAKRERLRREQLYTLRHSIHKHPRTGVKPLHERDISERIALQENIADIGDGAGAGGAVHYDERLFQMQQQ</sequence>
<dbReference type="InterPro" id="IPR004015">
    <property type="entry name" value="SKI-int_prot_SKIP_SNW-dom"/>
</dbReference>
<dbReference type="PANTHER" id="PTHR12096">
    <property type="entry name" value="NUCLEAR PROTEIN SKIP-RELATED"/>
    <property type="match status" value="1"/>
</dbReference>
<evidence type="ECO:0000259" key="3">
    <source>
        <dbReference type="Pfam" id="PF02731"/>
    </source>
</evidence>
<protein>
    <submittedName>
        <fullName evidence="4">Puff-specific protein Bx42</fullName>
    </submittedName>
</protein>
<reference evidence="5" key="3">
    <citation type="journal article" date="2016" name="Gigascience">
        <title>De novo construction of an expanded transcriptome assembly for the western tarnished plant bug, Lygus hesperus.</title>
        <authorList>
            <person name="Tassone E.E."/>
            <person name="Geib S.M."/>
            <person name="Hall B."/>
            <person name="Fabrick J.A."/>
            <person name="Brent C.S."/>
            <person name="Hull J.J."/>
        </authorList>
    </citation>
    <scope>NUCLEOTIDE SEQUENCE</scope>
</reference>
<evidence type="ECO:0000313" key="4">
    <source>
        <dbReference type="EMBL" id="JAG08460.1"/>
    </source>
</evidence>
<accession>A0A0A9WUC6</accession>
<feature type="region of interest" description="Disordered" evidence="2">
    <location>
        <begin position="81"/>
        <end position="108"/>
    </location>
</feature>
<dbReference type="GO" id="GO:0000398">
    <property type="term" value="P:mRNA splicing, via spliceosome"/>
    <property type="evidence" value="ECO:0007669"/>
    <property type="project" value="InterPro"/>
</dbReference>
<dbReference type="Pfam" id="PF02731">
    <property type="entry name" value="SKIP_SNW"/>
    <property type="match status" value="1"/>
</dbReference>
<dbReference type="GO" id="GO:0005681">
    <property type="term" value="C:spliceosomal complex"/>
    <property type="evidence" value="ECO:0007669"/>
    <property type="project" value="InterPro"/>
</dbReference>
<proteinExistence type="inferred from homology"/>
<dbReference type="EMBL" id="GBHO01035144">
    <property type="protein sequence ID" value="JAG08460.1"/>
    <property type="molecule type" value="Transcribed_RNA"/>
</dbReference>
<reference evidence="4" key="2">
    <citation type="submission" date="2014-07" db="EMBL/GenBank/DDBJ databases">
        <authorList>
            <person name="Hull J."/>
        </authorList>
    </citation>
    <scope>NUCLEOTIDE SEQUENCE</scope>
</reference>
<name>A0A0A9WUC6_LYGHE</name>
<reference evidence="4" key="1">
    <citation type="journal article" date="2014" name="PLoS ONE">
        <title>Transcriptome-Based Identification of ABC Transporters in the Western Tarnished Plant Bug Lygus hesperus.</title>
        <authorList>
            <person name="Hull J.J."/>
            <person name="Chaney K."/>
            <person name="Geib S.M."/>
            <person name="Fabrick J.A."/>
            <person name="Brent C.S."/>
            <person name="Walsh D."/>
            <person name="Lavine L.C."/>
        </authorList>
    </citation>
    <scope>NUCLEOTIDE SEQUENCE</scope>
</reference>
<comment type="similarity">
    <text evidence="1">Belongs to the SNW family.</text>
</comment>
<dbReference type="EMBL" id="GDHC01021852">
    <property type="protein sequence ID" value="JAP96776.1"/>
    <property type="molecule type" value="Transcribed_RNA"/>
</dbReference>
<dbReference type="AlphaFoldDB" id="A0A0A9WUC6"/>
<feature type="domain" description="SKI-interacting protein SKIP SNW" evidence="3">
    <location>
        <begin position="2"/>
        <end position="64"/>
    </location>
</feature>
<evidence type="ECO:0000313" key="5">
    <source>
        <dbReference type="EMBL" id="JAP96776.1"/>
    </source>
</evidence>